<reference evidence="1 2" key="1">
    <citation type="journal article" date="2015" name="Genome Announc.">
        <title>Expanding the biotechnology potential of lactobacilli through comparative genomics of 213 strains and associated genera.</title>
        <authorList>
            <person name="Sun Z."/>
            <person name="Harris H.M."/>
            <person name="McCann A."/>
            <person name="Guo C."/>
            <person name="Argimon S."/>
            <person name="Zhang W."/>
            <person name="Yang X."/>
            <person name="Jeffery I.B."/>
            <person name="Cooney J.C."/>
            <person name="Kagawa T.F."/>
            <person name="Liu W."/>
            <person name="Song Y."/>
            <person name="Salvetti E."/>
            <person name="Wrobel A."/>
            <person name="Rasinkangas P."/>
            <person name="Parkhill J."/>
            <person name="Rea M.C."/>
            <person name="O'Sullivan O."/>
            <person name="Ritari J."/>
            <person name="Douillard F.P."/>
            <person name="Paul Ross R."/>
            <person name="Yang R."/>
            <person name="Briner A.E."/>
            <person name="Felis G.E."/>
            <person name="de Vos W.M."/>
            <person name="Barrangou R."/>
            <person name="Klaenhammer T.R."/>
            <person name="Caufield P.W."/>
            <person name="Cui Y."/>
            <person name="Zhang H."/>
            <person name="O'Toole P.W."/>
        </authorList>
    </citation>
    <scope>NUCLEOTIDE SEQUENCE [LARGE SCALE GENOMIC DNA]</scope>
    <source>
        <strain evidence="1 2">DSM 19682</strain>
    </source>
</reference>
<sequence length="126" mass="14203">MGKIMYGGQEFGGSQMLESGTILLLLDINNKDWAKRRLGLEFYGLAPGDSITCKAFGVEKDWKNVSQIRVYVDNHDPEIIDISELKNGPCDVGNKDLTLKLEGNEFTFKNNGHIRYESILVEAYNE</sequence>
<name>A0A0R1KEI4_9LACO</name>
<dbReference type="PATRIC" id="fig|1423775.4.peg.65"/>
<dbReference type="EMBL" id="AZDZ01000009">
    <property type="protein sequence ID" value="KRK79891.1"/>
    <property type="molecule type" value="Genomic_DNA"/>
</dbReference>
<dbReference type="Proteomes" id="UP000051248">
    <property type="component" value="Unassembled WGS sequence"/>
</dbReference>
<keyword evidence="2" id="KW-1185">Reference proteome</keyword>
<dbReference type="AlphaFoldDB" id="A0A0R1KEI4"/>
<evidence type="ECO:0000313" key="2">
    <source>
        <dbReference type="Proteomes" id="UP000051248"/>
    </source>
</evidence>
<protein>
    <submittedName>
        <fullName evidence="1">Uncharacterized protein</fullName>
    </submittedName>
</protein>
<organism evidence="1 2">
    <name type="scientific">Companilactobacillus nodensis DSM 19682 = JCM 14932 = NBRC 107160</name>
    <dbReference type="NCBI Taxonomy" id="1423775"/>
    <lineage>
        <taxon>Bacteria</taxon>
        <taxon>Bacillati</taxon>
        <taxon>Bacillota</taxon>
        <taxon>Bacilli</taxon>
        <taxon>Lactobacillales</taxon>
        <taxon>Lactobacillaceae</taxon>
        <taxon>Companilactobacillus</taxon>
    </lineage>
</organism>
<comment type="caution">
    <text evidence="1">The sequence shown here is derived from an EMBL/GenBank/DDBJ whole genome shotgun (WGS) entry which is preliminary data.</text>
</comment>
<gene>
    <name evidence="1" type="ORF">FD03_GL000065</name>
</gene>
<evidence type="ECO:0000313" key="1">
    <source>
        <dbReference type="EMBL" id="KRK79891.1"/>
    </source>
</evidence>
<proteinExistence type="predicted"/>
<dbReference type="STRING" id="1423775.FD03_GL000065"/>
<accession>A0A0R1KEI4</accession>